<evidence type="ECO:0000313" key="2">
    <source>
        <dbReference type="Proteomes" id="UP000254573"/>
    </source>
</evidence>
<organism evidence="1 2">
    <name type="scientific">Pandoraea pnomenusa</name>
    <dbReference type="NCBI Taxonomy" id="93220"/>
    <lineage>
        <taxon>Bacteria</taxon>
        <taxon>Pseudomonadati</taxon>
        <taxon>Pseudomonadota</taxon>
        <taxon>Betaproteobacteria</taxon>
        <taxon>Burkholderiales</taxon>
        <taxon>Burkholderiaceae</taxon>
        <taxon>Pandoraea</taxon>
    </lineage>
</organism>
<proteinExistence type="predicted"/>
<dbReference type="Pfam" id="PF09684">
    <property type="entry name" value="Tail_P2_I"/>
    <property type="match status" value="1"/>
</dbReference>
<name>A0A378YP53_9BURK</name>
<dbReference type="Proteomes" id="UP000254573">
    <property type="component" value="Unassembled WGS sequence"/>
</dbReference>
<dbReference type="NCBIfam" id="TIGR01634">
    <property type="entry name" value="tail_P2_I"/>
    <property type="match status" value="1"/>
</dbReference>
<reference evidence="1 2" key="1">
    <citation type="submission" date="2018-06" db="EMBL/GenBank/DDBJ databases">
        <authorList>
            <consortium name="Pathogen Informatics"/>
            <person name="Doyle S."/>
        </authorList>
    </citation>
    <scope>NUCLEOTIDE SEQUENCE [LARGE SCALE GENOMIC DNA]</scope>
    <source>
        <strain evidence="1 2">NCTC13160</strain>
    </source>
</reference>
<dbReference type="RefSeq" id="WP_038619035.1">
    <property type="nucleotide sequence ID" value="NZ_CP009553.3"/>
</dbReference>
<gene>
    <name evidence="1" type="ORF">NCTC13160_02423</name>
</gene>
<sequence length="204" mass="22888">MTTPLLPPSSTPLERAAARALAEITRVPVPIRDLWNIRTCPVPLLPYLAWAVSVDRWDDAWPEATKREVIRKSFWLHKRKGTITSLRRAVEPLGYLIEVIEWWQQAPAARRGTFRLRVGVLDTGITDEMFNELVRIIDDVKPATRHLVGLEVSLEVRGNQFFGAATTHGQILTVYPYTPESVPVSGPAYVGAATHLISILTVYP</sequence>
<dbReference type="OrthoDB" id="90759at2"/>
<protein>
    <submittedName>
        <fullName evidence="1">Bacteriophage P2-related tail formation protein</fullName>
    </submittedName>
</protein>
<evidence type="ECO:0000313" key="1">
    <source>
        <dbReference type="EMBL" id="SUA78241.1"/>
    </source>
</evidence>
<dbReference type="AlphaFoldDB" id="A0A378YP53"/>
<dbReference type="InterPro" id="IPR006521">
    <property type="entry name" value="Tail_protein_I"/>
</dbReference>
<dbReference type="KEGG" id="ppnm:LV28_12310"/>
<accession>A0A378YP53</accession>
<dbReference type="EMBL" id="UGSG01000001">
    <property type="protein sequence ID" value="SUA78241.1"/>
    <property type="molecule type" value="Genomic_DNA"/>
</dbReference>